<dbReference type="Pfam" id="PF12130">
    <property type="entry name" value="bMERB_dom"/>
    <property type="match status" value="1"/>
</dbReference>
<feature type="compositionally biased region" description="Polar residues" evidence="1">
    <location>
        <begin position="264"/>
        <end position="287"/>
    </location>
</feature>
<sequence>MSAVKGLQQWCKNQCNGYRDVSITNMTTSFRDGLAFCAMIHKHRPDLIDFDSLKKNDVFENNQLAFRVAEEELGIPALLDAEDMVALKVPDRLSILTYVSQYYNYFHGRSPIGGLAGIKRPAEISENEPSGKKNLPVVAKSFPASKPEVKNGPPPSSSVTIRGSSPARPSPAAQKEAAHENPSLRQTGTQSNKCVSCNKLVHLVQRHMVDGKLYHRSCAKSTLKANAPLRDLLQQGSSSNHKSRSETPEPSESTSAPFSSDSSWLTTKKPPSSSPGLVSSQLNNKTQPSSSPSPSPFKSPSKVQPSSSPSPSPSALANKTQRSSSPSPSPSALANKAQRSSSPSPSPSALANKTQRSSSPSPSPSALTNKTQRSSSPSPAPSWITKKPVSAAPPSTSALITKSTPGANKPGVQKLGNTTTYNTSISKTISPTPTISTTPLKSNISTIPTLTTNTSIDSTPVRITINHLPMETTPNPSRPTAAPRSSLSAQRTQQAKDRFLQKEPEGAITAGSDIKAATKESPGNKWLAVNNQGSDVRADPGLGRAAKGWGVSGGNPDGNKNQAAALISRKLVKESNNKETKPTLNTERVSEVETPKKDPVPSRGRVKLKVSSSILADLQTPIVDRSPDRSSSASSRPWQADPSPQRAPAGPATAASSPGNQAGPESSEGPAQWRSKLKQVAKDTKISDPNKPSTEGKSPASVSSMAGPNPATSGFKNGSRAPNDNGPRPEPLPTKKKPDYIPKEKIMEELQEIEDGLNALEKRGVELEKKLRRSEEEGVEDAAMDEVMVDWFSLIREKQVAMRRESELVYIAKTQDLEEQQPSVEQELRSLMAKPDSAKTSWERQREQELMVKLVEIVNDRSAIVDSLDEDRLREEDEDVQLEQMMMNLGESLQFPHQCFPNSRVRTAHPPDNACGVMGDGRVYKLTVL</sequence>
<feature type="compositionally biased region" description="Polar residues" evidence="1">
    <location>
        <begin position="483"/>
        <end position="493"/>
    </location>
</feature>
<evidence type="ECO:0000259" key="3">
    <source>
        <dbReference type="PROSITE" id="PS51848"/>
    </source>
</evidence>
<name>A0A8C5BNF7_GADMO</name>
<dbReference type="PANTHER" id="PTHR23167">
    <property type="entry name" value="CALPONIN HOMOLOGY DOMAIN-CONTAINING PROTEIN DDB_G0272472-RELATED"/>
    <property type="match status" value="1"/>
</dbReference>
<feature type="compositionally biased region" description="Low complexity" evidence="1">
    <location>
        <begin position="647"/>
        <end position="659"/>
    </location>
</feature>
<dbReference type="GO" id="GO:0005856">
    <property type="term" value="C:cytoskeleton"/>
    <property type="evidence" value="ECO:0007669"/>
    <property type="project" value="UniProtKB-SubCell"/>
</dbReference>
<dbReference type="InterPro" id="IPR001715">
    <property type="entry name" value="CH_dom"/>
</dbReference>
<feature type="compositionally biased region" description="Basic and acidic residues" evidence="1">
    <location>
        <begin position="571"/>
        <end position="581"/>
    </location>
</feature>
<dbReference type="GO" id="GO:0005886">
    <property type="term" value="C:plasma membrane"/>
    <property type="evidence" value="ECO:0007669"/>
    <property type="project" value="UniProtKB-SubCell"/>
</dbReference>
<reference evidence="4" key="1">
    <citation type="submission" date="2025-08" db="UniProtKB">
        <authorList>
            <consortium name="Ensembl"/>
        </authorList>
    </citation>
    <scope>IDENTIFICATION</scope>
</reference>
<feature type="compositionally biased region" description="Polar residues" evidence="1">
    <location>
        <begin position="690"/>
        <end position="722"/>
    </location>
</feature>
<dbReference type="InterPro" id="IPR022735">
    <property type="entry name" value="bMERB_dom"/>
</dbReference>
<evidence type="ECO:0000313" key="4">
    <source>
        <dbReference type="Ensembl" id="ENSGMOP00000048689.1"/>
    </source>
</evidence>
<dbReference type="Gene3D" id="1.10.418.10">
    <property type="entry name" value="Calponin-like domain"/>
    <property type="match status" value="1"/>
</dbReference>
<dbReference type="GeneTree" id="ENSGT00940000160222"/>
<evidence type="ECO:0000259" key="2">
    <source>
        <dbReference type="PROSITE" id="PS50021"/>
    </source>
</evidence>
<evidence type="ECO:0000313" key="5">
    <source>
        <dbReference type="Proteomes" id="UP000694546"/>
    </source>
</evidence>
<gene>
    <name evidence="4" type="primary">micall2b</name>
</gene>
<feature type="domain" description="BMERB" evidence="3">
    <location>
        <begin position="733"/>
        <end position="884"/>
    </location>
</feature>
<feature type="region of interest" description="Disordered" evidence="1">
    <location>
        <begin position="229"/>
        <end position="425"/>
    </location>
</feature>
<dbReference type="SUPFAM" id="SSF57716">
    <property type="entry name" value="Glucocorticoid receptor-like (DNA-binding domain)"/>
    <property type="match status" value="1"/>
</dbReference>
<dbReference type="OMA" id="DWFQLIH"/>
<dbReference type="Proteomes" id="UP000694546">
    <property type="component" value="Chromosome 3"/>
</dbReference>
<dbReference type="SUPFAM" id="SSF47576">
    <property type="entry name" value="Calponin-homology domain, CH-domain"/>
    <property type="match status" value="1"/>
</dbReference>
<dbReference type="PROSITE" id="PS50021">
    <property type="entry name" value="CH"/>
    <property type="match status" value="1"/>
</dbReference>
<dbReference type="PROSITE" id="PS51848">
    <property type="entry name" value="BMERB"/>
    <property type="match status" value="1"/>
</dbReference>
<feature type="compositionally biased region" description="Polar residues" evidence="1">
    <location>
        <begin position="393"/>
        <end position="406"/>
    </location>
</feature>
<feature type="compositionally biased region" description="Basic and acidic residues" evidence="1">
    <location>
        <begin position="588"/>
        <end position="600"/>
    </location>
</feature>
<dbReference type="Gene3D" id="2.10.110.10">
    <property type="entry name" value="Cysteine Rich Protein"/>
    <property type="match status" value="1"/>
</dbReference>
<dbReference type="InterPro" id="IPR050540">
    <property type="entry name" value="F-actin_Monoox_Mical"/>
</dbReference>
<dbReference type="GO" id="GO:0046872">
    <property type="term" value="F:metal ion binding"/>
    <property type="evidence" value="ECO:0007669"/>
    <property type="project" value="UniProtKB-KW"/>
</dbReference>
<feature type="region of interest" description="Disordered" evidence="1">
    <location>
        <begin position="143"/>
        <end position="191"/>
    </location>
</feature>
<dbReference type="GO" id="GO:0036269">
    <property type="term" value="P:swimming behavior"/>
    <property type="evidence" value="ECO:0007669"/>
    <property type="project" value="Ensembl"/>
</dbReference>
<dbReference type="CDD" id="cd21253">
    <property type="entry name" value="CH_MICALL2"/>
    <property type="match status" value="1"/>
</dbReference>
<feature type="compositionally biased region" description="Low complexity" evidence="1">
    <location>
        <begin position="298"/>
        <end position="309"/>
    </location>
</feature>
<proteinExistence type="predicted"/>
<feature type="compositionally biased region" description="Basic and acidic residues" evidence="1">
    <location>
        <begin position="494"/>
        <end position="505"/>
    </location>
</feature>
<protein>
    <submittedName>
        <fullName evidence="4">Mical-like 2b</fullName>
    </submittedName>
</protein>
<dbReference type="AlphaFoldDB" id="A0A8C5BNF7"/>
<evidence type="ECO:0000256" key="1">
    <source>
        <dbReference type="SAM" id="MobiDB-lite"/>
    </source>
</evidence>
<dbReference type="PANTHER" id="PTHR23167:SF87">
    <property type="entry name" value="MICAL-LIKE PROTEIN 2"/>
    <property type="match status" value="1"/>
</dbReference>
<dbReference type="SMART" id="SM00033">
    <property type="entry name" value="CH"/>
    <property type="match status" value="1"/>
</dbReference>
<feature type="compositionally biased region" description="Low complexity" evidence="1">
    <location>
        <begin position="248"/>
        <end position="263"/>
    </location>
</feature>
<dbReference type="GO" id="GO:0055037">
    <property type="term" value="C:recycling endosome"/>
    <property type="evidence" value="ECO:0007669"/>
    <property type="project" value="UniProtKB-SubCell"/>
</dbReference>
<organism evidence="4 5">
    <name type="scientific">Gadus morhua</name>
    <name type="common">Atlantic cod</name>
    <dbReference type="NCBI Taxonomy" id="8049"/>
    <lineage>
        <taxon>Eukaryota</taxon>
        <taxon>Metazoa</taxon>
        <taxon>Chordata</taxon>
        <taxon>Craniata</taxon>
        <taxon>Vertebrata</taxon>
        <taxon>Euteleostomi</taxon>
        <taxon>Actinopterygii</taxon>
        <taxon>Neopterygii</taxon>
        <taxon>Teleostei</taxon>
        <taxon>Neoteleostei</taxon>
        <taxon>Acanthomorphata</taxon>
        <taxon>Zeiogadaria</taxon>
        <taxon>Gadariae</taxon>
        <taxon>Gadiformes</taxon>
        <taxon>Gadoidei</taxon>
        <taxon>Gadidae</taxon>
        <taxon>Gadus</taxon>
    </lineage>
</organism>
<dbReference type="InterPro" id="IPR036872">
    <property type="entry name" value="CH_dom_sf"/>
</dbReference>
<feature type="region of interest" description="Disordered" evidence="1">
    <location>
        <begin position="569"/>
        <end position="744"/>
    </location>
</feature>
<dbReference type="Pfam" id="PF00307">
    <property type="entry name" value="CH"/>
    <property type="match status" value="1"/>
</dbReference>
<dbReference type="SMART" id="SM01203">
    <property type="entry name" value="DUF3585"/>
    <property type="match status" value="1"/>
</dbReference>
<feature type="compositionally biased region" description="Polar residues" evidence="1">
    <location>
        <begin position="366"/>
        <end position="377"/>
    </location>
</feature>
<dbReference type="Ensembl" id="ENSGMOT00000065447.1">
    <property type="protein sequence ID" value="ENSGMOP00000048689.1"/>
    <property type="gene ID" value="ENSGMOG00000034545.1"/>
</dbReference>
<feature type="domain" description="Calponin-homology (CH)" evidence="2">
    <location>
        <begin position="1"/>
        <end position="107"/>
    </location>
</feature>
<accession>A0A8C5BNF7</accession>
<dbReference type="GO" id="GO:0042995">
    <property type="term" value="C:cell projection"/>
    <property type="evidence" value="ECO:0007669"/>
    <property type="project" value="UniProtKB-SubCell"/>
</dbReference>
<reference evidence="4" key="2">
    <citation type="submission" date="2025-09" db="UniProtKB">
        <authorList>
            <consortium name="Ensembl"/>
        </authorList>
    </citation>
    <scope>IDENTIFICATION</scope>
</reference>
<feature type="region of interest" description="Disordered" evidence="1">
    <location>
        <begin position="468"/>
        <end position="542"/>
    </location>
</feature>
<keyword evidence="5" id="KW-1185">Reference proteome</keyword>